<dbReference type="EMBL" id="VSSQ01040571">
    <property type="protein sequence ID" value="MPM93854.1"/>
    <property type="molecule type" value="Genomic_DNA"/>
</dbReference>
<sequence length="89" mass="10431">MFCYLCDPSHRFIKKFLNNCVKYIIFGFKVVIKGALRNTDALYNIADGRVAEAFLIEQPFSRFYYFDPSLFRILAYSSHLFSPLLNCID</sequence>
<proteinExistence type="predicted"/>
<comment type="caution">
    <text evidence="1">The sequence shown here is derived from an EMBL/GenBank/DDBJ whole genome shotgun (WGS) entry which is preliminary data.</text>
</comment>
<evidence type="ECO:0000313" key="1">
    <source>
        <dbReference type="EMBL" id="MPM93854.1"/>
    </source>
</evidence>
<dbReference type="AlphaFoldDB" id="A0A645DWF1"/>
<protein>
    <submittedName>
        <fullName evidence="1">Uncharacterized protein</fullName>
    </submittedName>
</protein>
<organism evidence="1">
    <name type="scientific">bioreactor metagenome</name>
    <dbReference type="NCBI Taxonomy" id="1076179"/>
    <lineage>
        <taxon>unclassified sequences</taxon>
        <taxon>metagenomes</taxon>
        <taxon>ecological metagenomes</taxon>
    </lineage>
</organism>
<accession>A0A645DWF1</accession>
<name>A0A645DWF1_9ZZZZ</name>
<gene>
    <name evidence="1" type="ORF">SDC9_140996</name>
</gene>
<reference evidence="1" key="1">
    <citation type="submission" date="2019-08" db="EMBL/GenBank/DDBJ databases">
        <authorList>
            <person name="Kucharzyk K."/>
            <person name="Murdoch R.W."/>
            <person name="Higgins S."/>
            <person name="Loffler F."/>
        </authorList>
    </citation>
    <scope>NUCLEOTIDE SEQUENCE</scope>
</reference>